<organism evidence="1 2">
    <name type="scientific">Actinomadura coerulea</name>
    <dbReference type="NCBI Taxonomy" id="46159"/>
    <lineage>
        <taxon>Bacteria</taxon>
        <taxon>Bacillati</taxon>
        <taxon>Actinomycetota</taxon>
        <taxon>Actinomycetes</taxon>
        <taxon>Streptosporangiales</taxon>
        <taxon>Thermomonosporaceae</taxon>
        <taxon>Actinomadura</taxon>
    </lineage>
</organism>
<sequence length="99" mass="11075">MARLWIHRWLADASDVAGLEERTSALNMRQALEVIRPAVRPDVDPEALMLTLVWIVNGYLQSGFPDASGRATAPDAPDALGRFRRHLDLLIRLMTTPAR</sequence>
<reference evidence="1 2" key="1">
    <citation type="submission" date="2020-08" db="EMBL/GenBank/DDBJ databases">
        <title>Sequencing the genomes of 1000 actinobacteria strains.</title>
        <authorList>
            <person name="Klenk H.-P."/>
        </authorList>
    </citation>
    <scope>NUCLEOTIDE SEQUENCE [LARGE SCALE GENOMIC DNA]</scope>
    <source>
        <strain evidence="1 2">DSM 43675</strain>
    </source>
</reference>
<evidence type="ECO:0000313" key="2">
    <source>
        <dbReference type="Proteomes" id="UP000546324"/>
    </source>
</evidence>
<dbReference type="EMBL" id="JACHMQ010000001">
    <property type="protein sequence ID" value="MBB6398673.1"/>
    <property type="molecule type" value="Genomic_DNA"/>
</dbReference>
<keyword evidence="2" id="KW-1185">Reference proteome</keyword>
<dbReference type="AlphaFoldDB" id="A0A7X0L1K1"/>
<dbReference type="Proteomes" id="UP000546324">
    <property type="component" value="Unassembled WGS sequence"/>
</dbReference>
<evidence type="ECO:0000313" key="1">
    <source>
        <dbReference type="EMBL" id="MBB6398673.1"/>
    </source>
</evidence>
<protein>
    <submittedName>
        <fullName evidence="1">Uncharacterized protein</fullName>
    </submittedName>
</protein>
<gene>
    <name evidence="1" type="ORF">BKA00_005587</name>
</gene>
<comment type="caution">
    <text evidence="1">The sequence shown here is derived from an EMBL/GenBank/DDBJ whole genome shotgun (WGS) entry which is preliminary data.</text>
</comment>
<proteinExistence type="predicted"/>
<accession>A0A7X0L1K1</accession>
<name>A0A7X0L1K1_9ACTN</name>